<organism evidence="6 7">
    <name type="scientific">Mannheimia phage vB_MhM_1127AP1</name>
    <dbReference type="NCBI Taxonomy" id="1572746"/>
    <lineage>
        <taxon>Viruses</taxon>
        <taxon>Duplodnaviria</taxon>
        <taxon>Heunggongvirae</taxon>
        <taxon>Uroviricota</taxon>
        <taxon>Caudoviricetes</taxon>
        <taxon>Peduoviridae</taxon>
        <taxon>Baylorvirus</taxon>
        <taxon>Baylorvirus bv1127AP1</taxon>
    </lineage>
</organism>
<keyword evidence="2" id="KW-0863">Zinc-finger</keyword>
<dbReference type="NCBIfam" id="TIGR02419">
    <property type="entry name" value="C4_traR_proteo"/>
    <property type="match status" value="1"/>
</dbReference>
<keyword evidence="1" id="KW-0479">Metal-binding</keyword>
<keyword evidence="7" id="KW-1185">Reference proteome</keyword>
<evidence type="ECO:0000313" key="6">
    <source>
        <dbReference type="EMBL" id="AJA73063.1"/>
    </source>
</evidence>
<accession>A0A0M3LQ09</accession>
<dbReference type="PROSITE" id="PS51128">
    <property type="entry name" value="ZF_DKSA_2"/>
    <property type="match status" value="1"/>
</dbReference>
<evidence type="ECO:0000256" key="2">
    <source>
        <dbReference type="ARBA" id="ARBA00022771"/>
    </source>
</evidence>
<dbReference type="SUPFAM" id="SSF57716">
    <property type="entry name" value="Glucocorticoid receptor-like (DNA-binding domain)"/>
    <property type="match status" value="1"/>
</dbReference>
<protein>
    <submittedName>
        <fullName evidence="6">DnaK suppressor protein/ C4-type zinc finger protein</fullName>
    </submittedName>
</protein>
<dbReference type="PANTHER" id="PTHR38777:SF1">
    <property type="entry name" value="DNAK SUPPRESSOR PROTEIN"/>
    <property type="match status" value="1"/>
</dbReference>
<dbReference type="PANTHER" id="PTHR38777">
    <property type="entry name" value="FELS-2 PROPHAGE PROTEIN"/>
    <property type="match status" value="1"/>
</dbReference>
<dbReference type="InterPro" id="IPR012783">
    <property type="entry name" value="Znf_C4_TraR"/>
</dbReference>
<keyword evidence="3" id="KW-0862">Zinc</keyword>
<feature type="zinc finger region" description="dksA C4-type" evidence="4">
    <location>
        <begin position="36"/>
        <end position="60"/>
    </location>
</feature>
<dbReference type="EMBL" id="KP137436">
    <property type="protein sequence ID" value="AJA73063.1"/>
    <property type="molecule type" value="Genomic_DNA"/>
</dbReference>
<reference evidence="6 7" key="1">
    <citation type="journal article" date="2015" name="BMC Microbiol.">
        <title>Comparative analysis of multiple inducible phages from Mannheimia haemolytica.</title>
        <authorList>
            <person name="Niu Y.D."/>
            <person name="Cook S.R."/>
            <person name="Wang J."/>
            <person name="Klima C.L."/>
            <person name="Hsu Y.H."/>
            <person name="Kropinski A.M."/>
            <person name="Turner D."/>
            <person name="McAllister T.A."/>
        </authorList>
    </citation>
    <scope>NUCLEOTIDE SEQUENCE [LARGE SCALE GENOMIC DNA]</scope>
</reference>
<evidence type="ECO:0000256" key="1">
    <source>
        <dbReference type="ARBA" id="ARBA00022723"/>
    </source>
</evidence>
<proteinExistence type="predicted"/>
<evidence type="ECO:0000259" key="5">
    <source>
        <dbReference type="Pfam" id="PF01258"/>
    </source>
</evidence>
<evidence type="ECO:0000313" key="7">
    <source>
        <dbReference type="Proteomes" id="UP000224663"/>
    </source>
</evidence>
<dbReference type="InterPro" id="IPR000962">
    <property type="entry name" value="Znf_DskA_TraR"/>
</dbReference>
<evidence type="ECO:0000256" key="4">
    <source>
        <dbReference type="PROSITE-ProRule" id="PRU00510"/>
    </source>
</evidence>
<dbReference type="Proteomes" id="UP000224663">
    <property type="component" value="Segment"/>
</dbReference>
<sequence>MSDQIDRANELAEKAREAALAKILQNQTACTSLFECEDCGEPIPEKRREMVIGCTSCIECQTIYEHKQKGYRR</sequence>
<dbReference type="GO" id="GO:0008270">
    <property type="term" value="F:zinc ion binding"/>
    <property type="evidence" value="ECO:0007669"/>
    <property type="project" value="UniProtKB-KW"/>
</dbReference>
<dbReference type="Gene3D" id="1.20.120.910">
    <property type="entry name" value="DksA, coiled-coil domain"/>
    <property type="match status" value="1"/>
</dbReference>
<name>A0A0M3LQ09_9CAUD</name>
<evidence type="ECO:0000256" key="3">
    <source>
        <dbReference type="ARBA" id="ARBA00022833"/>
    </source>
</evidence>
<dbReference type="Pfam" id="PF01258">
    <property type="entry name" value="zf-dskA_traR"/>
    <property type="match status" value="1"/>
</dbReference>
<gene>
    <name evidence="6" type="ORF">1127AP1_11</name>
</gene>
<feature type="domain" description="Zinc finger DksA/TraR C4-type" evidence="5">
    <location>
        <begin position="36"/>
        <end position="66"/>
    </location>
</feature>
<dbReference type="GO" id="GO:1900378">
    <property type="term" value="P:positive regulation of secondary metabolite biosynthetic process"/>
    <property type="evidence" value="ECO:0007669"/>
    <property type="project" value="TreeGrafter"/>
</dbReference>